<feature type="domain" description="DUF7750" evidence="1">
    <location>
        <begin position="260"/>
        <end position="324"/>
    </location>
</feature>
<gene>
    <name evidence="2" type="ORF">Pyn_06031</name>
</gene>
<dbReference type="EMBL" id="PJQY01000269">
    <property type="protein sequence ID" value="PQQ14226.1"/>
    <property type="molecule type" value="Genomic_DNA"/>
</dbReference>
<dbReference type="PANTHER" id="PTHR10794">
    <property type="entry name" value="ABHYDROLASE DOMAIN-CONTAINING PROTEIN"/>
    <property type="match status" value="1"/>
</dbReference>
<protein>
    <recommendedName>
        <fullName evidence="1">DUF7750 domain-containing protein</fullName>
    </recommendedName>
</protein>
<dbReference type="InterPro" id="IPR056652">
    <property type="entry name" value="DUF7750"/>
</dbReference>
<reference evidence="2 3" key="1">
    <citation type="submission" date="2018-02" db="EMBL/GenBank/DDBJ databases">
        <title>Draft genome of wild Prunus yedoensis var. nudiflora.</title>
        <authorList>
            <person name="Baek S."/>
            <person name="Kim J.-H."/>
            <person name="Choi K."/>
            <person name="Kim G.-B."/>
            <person name="Cho A."/>
            <person name="Jang H."/>
            <person name="Shin C.-H."/>
            <person name="Yu H.-J."/>
            <person name="Mun J.-H."/>
        </authorList>
    </citation>
    <scope>NUCLEOTIDE SEQUENCE [LARGE SCALE GENOMIC DNA]</scope>
    <source>
        <strain evidence="3">cv. Jeju island</strain>
        <tissue evidence="2">Leaf</tissue>
    </source>
</reference>
<organism evidence="2 3">
    <name type="scientific">Prunus yedoensis var. nudiflora</name>
    <dbReference type="NCBI Taxonomy" id="2094558"/>
    <lineage>
        <taxon>Eukaryota</taxon>
        <taxon>Viridiplantae</taxon>
        <taxon>Streptophyta</taxon>
        <taxon>Embryophyta</taxon>
        <taxon>Tracheophyta</taxon>
        <taxon>Spermatophyta</taxon>
        <taxon>Magnoliopsida</taxon>
        <taxon>eudicotyledons</taxon>
        <taxon>Gunneridae</taxon>
        <taxon>Pentapetalae</taxon>
        <taxon>rosids</taxon>
        <taxon>fabids</taxon>
        <taxon>Rosales</taxon>
        <taxon>Rosaceae</taxon>
        <taxon>Amygdaloideae</taxon>
        <taxon>Amygdaleae</taxon>
        <taxon>Prunus</taxon>
    </lineage>
</organism>
<dbReference type="STRING" id="2094558.A0A315AIY3"/>
<keyword evidence="3" id="KW-1185">Reference proteome</keyword>
<dbReference type="OrthoDB" id="5954035at2759"/>
<evidence type="ECO:0000313" key="2">
    <source>
        <dbReference type="EMBL" id="PQQ14226.1"/>
    </source>
</evidence>
<comment type="caution">
    <text evidence="2">The sequence shown here is derived from an EMBL/GenBank/DDBJ whole genome shotgun (WGS) entry which is preliminary data.</text>
</comment>
<evidence type="ECO:0000313" key="3">
    <source>
        <dbReference type="Proteomes" id="UP000250321"/>
    </source>
</evidence>
<name>A0A315AIY3_PRUYE</name>
<dbReference type="Pfam" id="PF24930">
    <property type="entry name" value="DUF7750"/>
    <property type="match status" value="1"/>
</dbReference>
<dbReference type="InterPro" id="IPR050960">
    <property type="entry name" value="AB_hydrolase_4_sf"/>
</dbReference>
<proteinExistence type="predicted"/>
<dbReference type="AlphaFoldDB" id="A0A315AIY3"/>
<evidence type="ECO:0000259" key="1">
    <source>
        <dbReference type="Pfam" id="PF24930"/>
    </source>
</evidence>
<dbReference type="GO" id="GO:0047372">
    <property type="term" value="F:monoacylglycerol lipase activity"/>
    <property type="evidence" value="ECO:0007669"/>
    <property type="project" value="TreeGrafter"/>
</dbReference>
<dbReference type="PANTHER" id="PTHR10794:SF92">
    <property type="entry name" value="EMBRYOGENESIS-ASSOCIATED PROTEIN EMB8"/>
    <property type="match status" value="1"/>
</dbReference>
<dbReference type="Proteomes" id="UP000250321">
    <property type="component" value="Unassembled WGS sequence"/>
</dbReference>
<accession>A0A315AIY3</accession>
<dbReference type="GO" id="GO:0034338">
    <property type="term" value="F:short-chain carboxylesterase activity"/>
    <property type="evidence" value="ECO:0007669"/>
    <property type="project" value="TreeGrafter"/>
</dbReference>
<sequence length="329" mass="35748">MAIDQQLTGGLIDILSSNKELFQGKAKGFDVEQALSASSVRDFEKAISMVSYGFEAIEDFYSKSSTRGVVGNVKIPVLFIQKDNGSAPLFSVPRSLIAENPFTSLLLCSYLPSSVIDGGRFALSWCQHVTIEWLTAVELGLLKGRHPLLKDVDLPIDPSEDLALVEGRGSNNNGKFAKQLDLTQSDFLNGYTTEPINNMPGESDAAASFSLRSKKNSWRKSEVGHKALPDVENGALDQIKSDDPEMVNEEEVNPVDGERGQVLQTAQIVMNMLDVTMPDTLTEEKKKKVLTAVDQGDTLMKALQDAVPEDVRGKLTAAVSGVVQTQAQT</sequence>